<protein>
    <submittedName>
        <fullName evidence="6">Tetratricopeptide repeat protein</fullName>
    </submittedName>
</protein>
<dbReference type="SMART" id="SM00028">
    <property type="entry name" value="TPR"/>
    <property type="match status" value="4"/>
</dbReference>
<gene>
    <name evidence="6" type="ORF">HF878_09525</name>
</gene>
<dbReference type="Pfam" id="PF13432">
    <property type="entry name" value="TPR_16"/>
    <property type="match status" value="1"/>
</dbReference>
<feature type="domain" description="Mannosyl-glycoprotein endo-beta-N-acetylglucosamidase-like" evidence="5">
    <location>
        <begin position="136"/>
        <end position="261"/>
    </location>
</feature>
<dbReference type="EMBL" id="JABAFA010000048">
    <property type="protein sequence ID" value="NMD99692.1"/>
    <property type="molecule type" value="Genomic_DNA"/>
</dbReference>
<evidence type="ECO:0000256" key="2">
    <source>
        <dbReference type="ARBA" id="ARBA00022803"/>
    </source>
</evidence>
<feature type="repeat" description="TPR" evidence="3">
    <location>
        <begin position="356"/>
        <end position="389"/>
    </location>
</feature>
<accession>A0A848BBA5</accession>
<dbReference type="GO" id="GO:0004040">
    <property type="term" value="F:amidase activity"/>
    <property type="evidence" value="ECO:0007669"/>
    <property type="project" value="InterPro"/>
</dbReference>
<organism evidence="6 7">
    <name type="scientific">Selenomonas bovis</name>
    <dbReference type="NCBI Taxonomy" id="416586"/>
    <lineage>
        <taxon>Bacteria</taxon>
        <taxon>Bacillati</taxon>
        <taxon>Bacillota</taxon>
        <taxon>Negativicutes</taxon>
        <taxon>Selenomonadales</taxon>
        <taxon>Selenomonadaceae</taxon>
        <taxon>Selenomonas</taxon>
    </lineage>
</organism>
<comment type="caution">
    <text evidence="6">The sequence shown here is derived from an EMBL/GenBank/DDBJ whole genome shotgun (WGS) entry which is preliminary data.</text>
</comment>
<dbReference type="Proteomes" id="UP000543804">
    <property type="component" value="Unassembled WGS sequence"/>
</dbReference>
<keyword evidence="2 3" id="KW-0802">TPR repeat</keyword>
<reference evidence="6 7" key="1">
    <citation type="submission" date="2020-04" db="EMBL/GenBank/DDBJ databases">
        <authorList>
            <person name="Hitch T.C.A."/>
            <person name="Wylensek D."/>
            <person name="Clavel T."/>
        </authorList>
    </citation>
    <scope>NUCLEOTIDE SEQUENCE [LARGE SCALE GENOMIC DNA]</scope>
    <source>
        <strain evidence="6 7">PG-130-P53-12</strain>
    </source>
</reference>
<dbReference type="InterPro" id="IPR011990">
    <property type="entry name" value="TPR-like_helical_dom_sf"/>
</dbReference>
<feature type="chain" id="PRO_5038497649" evidence="4">
    <location>
        <begin position="36"/>
        <end position="447"/>
    </location>
</feature>
<dbReference type="InterPro" id="IPR050498">
    <property type="entry name" value="Ycf3"/>
</dbReference>
<dbReference type="PANTHER" id="PTHR44858:SF1">
    <property type="entry name" value="UDP-N-ACETYLGLUCOSAMINE--PEPTIDE N-ACETYLGLUCOSAMINYLTRANSFERASE SPINDLY-RELATED"/>
    <property type="match status" value="1"/>
</dbReference>
<evidence type="ECO:0000256" key="4">
    <source>
        <dbReference type="SAM" id="SignalP"/>
    </source>
</evidence>
<evidence type="ECO:0000313" key="7">
    <source>
        <dbReference type="Proteomes" id="UP000543804"/>
    </source>
</evidence>
<feature type="repeat" description="TPR" evidence="3">
    <location>
        <begin position="288"/>
        <end position="321"/>
    </location>
</feature>
<evidence type="ECO:0000256" key="3">
    <source>
        <dbReference type="PROSITE-ProRule" id="PRU00339"/>
    </source>
</evidence>
<feature type="signal peptide" evidence="4">
    <location>
        <begin position="1"/>
        <end position="35"/>
    </location>
</feature>
<evidence type="ECO:0000256" key="1">
    <source>
        <dbReference type="ARBA" id="ARBA00022737"/>
    </source>
</evidence>
<evidence type="ECO:0000313" key="6">
    <source>
        <dbReference type="EMBL" id="NMD99692.1"/>
    </source>
</evidence>
<name>A0A848BBA5_9FIRM</name>
<dbReference type="AlphaFoldDB" id="A0A848BBA5"/>
<dbReference type="InterPro" id="IPR019734">
    <property type="entry name" value="TPR_rpt"/>
</dbReference>
<dbReference type="PANTHER" id="PTHR44858">
    <property type="entry name" value="TETRATRICOPEPTIDE REPEAT PROTEIN 6"/>
    <property type="match status" value="1"/>
</dbReference>
<evidence type="ECO:0000259" key="5">
    <source>
        <dbReference type="Pfam" id="PF01832"/>
    </source>
</evidence>
<dbReference type="Pfam" id="PF01832">
    <property type="entry name" value="Glucosaminidase"/>
    <property type="match status" value="1"/>
</dbReference>
<dbReference type="Gene3D" id="1.25.40.10">
    <property type="entry name" value="Tetratricopeptide repeat domain"/>
    <property type="match status" value="1"/>
</dbReference>
<dbReference type="PROSITE" id="PS50005">
    <property type="entry name" value="TPR"/>
    <property type="match status" value="2"/>
</dbReference>
<dbReference type="InterPro" id="IPR002901">
    <property type="entry name" value="MGlyc_endo_b_GlcNAc-like_dom"/>
</dbReference>
<keyword evidence="4" id="KW-0732">Signal</keyword>
<sequence length="447" mass="48105">MQKGGIPLPSIFPCHPRRTLAACLVACLVTSAAAAAPSEAPAADEIAQRPIAGPVTITRPDFGSEPPAPIDKKRAATLPFRLAPAATLPLLPDEAAPESVTIEGPAEATPEQMAAFIRRRNPQPKLNCTVEELVGYYYEEAGREGIRPDIALCQALKETGFFAYGGDVIPSQNNFCGLGTTGGGVRGAKFATPELGVRAHIQHLLAYASRELPSAPIIDPRYELIVTEHPDIHGQITHWTQLNGVWAVPGKTYGQDILRLWAAAKAPDGSDTSLAAAMAKVKNAPDDASAYLYRGIVYEKRGDLTAAHSDFTAAHTLAPHELAALYDLALLKAQIGEKKEALTLYKTLLDEHPGFFPAAYNRGLLALEANRPKDAMDDFRRALNANPQSAPAQNALAICELRLQDYPAAWASLERAAQINNADFDVLANQILLDACVKQEQTTKKKK</sequence>
<proteinExistence type="predicted"/>
<keyword evidence="7" id="KW-1185">Reference proteome</keyword>
<dbReference type="SUPFAM" id="SSF48452">
    <property type="entry name" value="TPR-like"/>
    <property type="match status" value="1"/>
</dbReference>
<keyword evidence="1" id="KW-0677">Repeat</keyword>